<protein>
    <submittedName>
        <fullName evidence="1">Uncharacterized protein</fullName>
    </submittedName>
</protein>
<sequence>MTFSPIKAQIRERYGSIKAFEQAFMLKPGMVRDHLRGRSVAAAETAILREFGPPIWKCLARSAGAALAVGGARPGNRASSL</sequence>
<gene>
    <name evidence="1" type="ORF">DdX_21481</name>
</gene>
<organism evidence="1 2">
    <name type="scientific">Ditylenchus destructor</name>
    <dbReference type="NCBI Taxonomy" id="166010"/>
    <lineage>
        <taxon>Eukaryota</taxon>
        <taxon>Metazoa</taxon>
        <taxon>Ecdysozoa</taxon>
        <taxon>Nematoda</taxon>
        <taxon>Chromadorea</taxon>
        <taxon>Rhabditida</taxon>
        <taxon>Tylenchina</taxon>
        <taxon>Tylenchomorpha</taxon>
        <taxon>Sphaerularioidea</taxon>
        <taxon>Anguinidae</taxon>
        <taxon>Anguininae</taxon>
        <taxon>Ditylenchus</taxon>
    </lineage>
</organism>
<evidence type="ECO:0000313" key="1">
    <source>
        <dbReference type="EMBL" id="KAI1692041.1"/>
    </source>
</evidence>
<keyword evidence="2" id="KW-1185">Reference proteome</keyword>
<reference evidence="1" key="1">
    <citation type="submission" date="2022-01" db="EMBL/GenBank/DDBJ databases">
        <title>Genome Sequence Resource for Two Populations of Ditylenchus destructor, the Migratory Endoparasitic Phytonematode.</title>
        <authorList>
            <person name="Zhang H."/>
            <person name="Lin R."/>
            <person name="Xie B."/>
        </authorList>
    </citation>
    <scope>NUCLEOTIDE SEQUENCE</scope>
    <source>
        <strain evidence="1">BazhouSP</strain>
    </source>
</reference>
<accession>A0AAD4QVN7</accession>
<dbReference type="AlphaFoldDB" id="A0AAD4QVN7"/>
<dbReference type="Proteomes" id="UP001201812">
    <property type="component" value="Unassembled WGS sequence"/>
</dbReference>
<dbReference type="EMBL" id="JAKKPZ010000833">
    <property type="protein sequence ID" value="KAI1692041.1"/>
    <property type="molecule type" value="Genomic_DNA"/>
</dbReference>
<comment type="caution">
    <text evidence="1">The sequence shown here is derived from an EMBL/GenBank/DDBJ whole genome shotgun (WGS) entry which is preliminary data.</text>
</comment>
<evidence type="ECO:0000313" key="2">
    <source>
        <dbReference type="Proteomes" id="UP001201812"/>
    </source>
</evidence>
<name>A0AAD4QVN7_9BILA</name>
<proteinExistence type="predicted"/>